<dbReference type="AlphaFoldDB" id="A0A0A9B616"/>
<reference evidence="1" key="1">
    <citation type="submission" date="2014-09" db="EMBL/GenBank/DDBJ databases">
        <authorList>
            <person name="Magalhaes I.L.F."/>
            <person name="Oliveira U."/>
            <person name="Santos F.R."/>
            <person name="Vidigal T.H.D.A."/>
            <person name="Brescovit A.D."/>
            <person name="Santos A.J."/>
        </authorList>
    </citation>
    <scope>NUCLEOTIDE SEQUENCE</scope>
    <source>
        <tissue evidence="1">Shoot tissue taken approximately 20 cm above the soil surface</tissue>
    </source>
</reference>
<name>A0A0A9B616_ARUDO</name>
<sequence>MTLMLEIQRPANDISLASLQQSSAF</sequence>
<evidence type="ECO:0000313" key="1">
    <source>
        <dbReference type="EMBL" id="JAD58811.1"/>
    </source>
</evidence>
<protein>
    <submittedName>
        <fullName evidence="1">Uncharacterized protein</fullName>
    </submittedName>
</protein>
<accession>A0A0A9B616</accession>
<proteinExistence type="predicted"/>
<organism evidence="1">
    <name type="scientific">Arundo donax</name>
    <name type="common">Giant reed</name>
    <name type="synonym">Donax arundinaceus</name>
    <dbReference type="NCBI Taxonomy" id="35708"/>
    <lineage>
        <taxon>Eukaryota</taxon>
        <taxon>Viridiplantae</taxon>
        <taxon>Streptophyta</taxon>
        <taxon>Embryophyta</taxon>
        <taxon>Tracheophyta</taxon>
        <taxon>Spermatophyta</taxon>
        <taxon>Magnoliopsida</taxon>
        <taxon>Liliopsida</taxon>
        <taxon>Poales</taxon>
        <taxon>Poaceae</taxon>
        <taxon>PACMAD clade</taxon>
        <taxon>Arundinoideae</taxon>
        <taxon>Arundineae</taxon>
        <taxon>Arundo</taxon>
    </lineage>
</organism>
<dbReference type="EMBL" id="GBRH01239084">
    <property type="protein sequence ID" value="JAD58811.1"/>
    <property type="molecule type" value="Transcribed_RNA"/>
</dbReference>
<reference evidence="1" key="2">
    <citation type="journal article" date="2015" name="Data Brief">
        <title>Shoot transcriptome of the giant reed, Arundo donax.</title>
        <authorList>
            <person name="Barrero R.A."/>
            <person name="Guerrero F.D."/>
            <person name="Moolhuijzen P."/>
            <person name="Goolsby J.A."/>
            <person name="Tidwell J."/>
            <person name="Bellgard S.E."/>
            <person name="Bellgard M.I."/>
        </authorList>
    </citation>
    <scope>NUCLEOTIDE SEQUENCE</scope>
    <source>
        <tissue evidence="1">Shoot tissue taken approximately 20 cm above the soil surface</tissue>
    </source>
</reference>